<gene>
    <name evidence="1" type="ORF">HGG76_28005</name>
</gene>
<dbReference type="AlphaFoldDB" id="A0A7X6FT26"/>
<comment type="caution">
    <text evidence="1">The sequence shown here is derived from an EMBL/GenBank/DDBJ whole genome shotgun (WGS) entry which is preliminary data.</text>
</comment>
<accession>A0A7X6FT26</accession>
<reference evidence="1 2" key="1">
    <citation type="submission" date="2020-04" db="EMBL/GenBank/DDBJ databases">
        <title>Whole genome sequencing of clinical and environmental type strains of Ochrobactrum.</title>
        <authorList>
            <person name="Dharne M."/>
        </authorList>
    </citation>
    <scope>NUCLEOTIDE SEQUENCE [LARGE SCALE GENOMIC DNA]</scope>
    <source>
        <strain evidence="1 2">DSM 13340</strain>
    </source>
</reference>
<organism evidence="1 2">
    <name type="scientific">Brucella tritici</name>
    <dbReference type="NCBI Taxonomy" id="94626"/>
    <lineage>
        <taxon>Bacteria</taxon>
        <taxon>Pseudomonadati</taxon>
        <taxon>Pseudomonadota</taxon>
        <taxon>Alphaproteobacteria</taxon>
        <taxon>Hyphomicrobiales</taxon>
        <taxon>Brucellaceae</taxon>
        <taxon>Brucella/Ochrobactrum group</taxon>
        <taxon>Brucella</taxon>
    </lineage>
</organism>
<sequence length="128" mass="14148">MTMRSLPSRTPTLDDVQFEQELRPFLNPKSGIIVIAGGTGHGKSTTMAAITRHHLENHENPRKIVDFQAPIEFTFADILSEQGDSASLIGQSEIGEGRDLPTLQPESGHLFGERRRSSMSVRHVIMAL</sequence>
<dbReference type="EMBL" id="JAAXZB010000006">
    <property type="protein sequence ID" value="NKW11420.1"/>
    <property type="molecule type" value="Genomic_DNA"/>
</dbReference>
<name>A0A7X6FT26_9HYPH</name>
<dbReference type="InterPro" id="IPR027417">
    <property type="entry name" value="P-loop_NTPase"/>
</dbReference>
<dbReference type="SUPFAM" id="SSF52540">
    <property type="entry name" value="P-loop containing nucleoside triphosphate hydrolases"/>
    <property type="match status" value="1"/>
</dbReference>
<evidence type="ECO:0000313" key="2">
    <source>
        <dbReference type="Proteomes" id="UP000558475"/>
    </source>
</evidence>
<evidence type="ECO:0008006" key="3">
    <source>
        <dbReference type="Google" id="ProtNLM"/>
    </source>
</evidence>
<dbReference type="Gene3D" id="3.40.50.300">
    <property type="entry name" value="P-loop containing nucleotide triphosphate hydrolases"/>
    <property type="match status" value="1"/>
</dbReference>
<dbReference type="Proteomes" id="UP000558475">
    <property type="component" value="Unassembled WGS sequence"/>
</dbReference>
<evidence type="ECO:0000313" key="1">
    <source>
        <dbReference type="EMBL" id="NKW11420.1"/>
    </source>
</evidence>
<protein>
    <recommendedName>
        <fullName evidence="3">Bacterial type II secretion system protein E domain-containing protein</fullName>
    </recommendedName>
</protein>
<proteinExistence type="predicted"/>